<keyword evidence="1" id="KW-1133">Transmembrane helix</keyword>
<feature type="transmembrane region" description="Helical" evidence="1">
    <location>
        <begin position="37"/>
        <end position="65"/>
    </location>
</feature>
<evidence type="ECO:0000256" key="1">
    <source>
        <dbReference type="SAM" id="Phobius"/>
    </source>
</evidence>
<reference evidence="2" key="1">
    <citation type="journal article" date="2014" name="Int. J. Syst. Evol. Microbiol.">
        <title>Complete genome sequence of Corynebacterium casei LMG S-19264T (=DSM 44701T), isolated from a smear-ripened cheese.</title>
        <authorList>
            <consortium name="US DOE Joint Genome Institute (JGI-PGF)"/>
            <person name="Walter F."/>
            <person name="Albersmeier A."/>
            <person name="Kalinowski J."/>
            <person name="Ruckert C."/>
        </authorList>
    </citation>
    <scope>NUCLEOTIDE SEQUENCE</scope>
    <source>
        <strain evidence="2">KCTC 23430</strain>
    </source>
</reference>
<evidence type="ECO:0000313" key="3">
    <source>
        <dbReference type="Proteomes" id="UP000644693"/>
    </source>
</evidence>
<dbReference type="RefSeq" id="WP_189475562.1">
    <property type="nucleotide sequence ID" value="NZ_BMYM01000001.1"/>
</dbReference>
<name>A0A919CIR6_9GAMM</name>
<gene>
    <name evidence="2" type="ORF">GCM10007053_09260</name>
</gene>
<comment type="caution">
    <text evidence="2">The sequence shown here is derived from an EMBL/GenBank/DDBJ whole genome shotgun (WGS) entry which is preliminary data.</text>
</comment>
<keyword evidence="3" id="KW-1185">Reference proteome</keyword>
<proteinExistence type="predicted"/>
<organism evidence="2 3">
    <name type="scientific">Parahalioglobus pacificus</name>
    <dbReference type="NCBI Taxonomy" id="930806"/>
    <lineage>
        <taxon>Bacteria</taxon>
        <taxon>Pseudomonadati</taxon>
        <taxon>Pseudomonadota</taxon>
        <taxon>Gammaproteobacteria</taxon>
        <taxon>Cellvibrionales</taxon>
        <taxon>Halieaceae</taxon>
        <taxon>Parahalioglobus</taxon>
    </lineage>
</organism>
<evidence type="ECO:0000313" key="2">
    <source>
        <dbReference type="EMBL" id="GHD29156.1"/>
    </source>
</evidence>
<keyword evidence="1" id="KW-0812">Transmembrane</keyword>
<sequence>MSKSARRFTLRIALGVCALALLVYTAADQFSISRDEILSLFGAAVLMLLAIMLSAATVAALWVGLRRLLKRGD</sequence>
<dbReference type="EMBL" id="BMYM01000001">
    <property type="protein sequence ID" value="GHD29156.1"/>
    <property type="molecule type" value="Genomic_DNA"/>
</dbReference>
<dbReference type="AlphaFoldDB" id="A0A919CIR6"/>
<keyword evidence="1" id="KW-0472">Membrane</keyword>
<protein>
    <submittedName>
        <fullName evidence="2">Uncharacterized protein</fullName>
    </submittedName>
</protein>
<dbReference type="Proteomes" id="UP000644693">
    <property type="component" value="Unassembled WGS sequence"/>
</dbReference>
<accession>A0A919CIR6</accession>
<reference evidence="2" key="2">
    <citation type="submission" date="2020-09" db="EMBL/GenBank/DDBJ databases">
        <authorList>
            <person name="Sun Q."/>
            <person name="Kim S."/>
        </authorList>
    </citation>
    <scope>NUCLEOTIDE SEQUENCE</scope>
    <source>
        <strain evidence="2">KCTC 23430</strain>
    </source>
</reference>